<keyword evidence="9" id="KW-1185">Reference proteome</keyword>
<dbReference type="OrthoDB" id="1935484at2759"/>
<evidence type="ECO:0000256" key="1">
    <source>
        <dbReference type="ARBA" id="ARBA00004141"/>
    </source>
</evidence>
<dbReference type="AlphaFoldDB" id="A0A2B7XSJ1"/>
<dbReference type="PANTHER" id="PTHR43791:SF65">
    <property type="entry name" value="MAJOR FACILITATOR SUPERFAMILY (MFS) PROFILE DOMAIN-CONTAINING PROTEIN-RELATED"/>
    <property type="match status" value="1"/>
</dbReference>
<dbReference type="Proteomes" id="UP000224634">
    <property type="component" value="Unassembled WGS sequence"/>
</dbReference>
<feature type="transmembrane region" description="Helical" evidence="6">
    <location>
        <begin position="416"/>
        <end position="434"/>
    </location>
</feature>
<dbReference type="GO" id="GO:0022857">
    <property type="term" value="F:transmembrane transporter activity"/>
    <property type="evidence" value="ECO:0007669"/>
    <property type="project" value="InterPro"/>
</dbReference>
<feature type="transmembrane region" description="Helical" evidence="6">
    <location>
        <begin position="446"/>
        <end position="467"/>
    </location>
</feature>
<feature type="transmembrane region" description="Helical" evidence="6">
    <location>
        <begin position="239"/>
        <end position="261"/>
    </location>
</feature>
<organism evidence="8 9">
    <name type="scientific">Polytolypa hystricis (strain UAMH7299)</name>
    <dbReference type="NCBI Taxonomy" id="1447883"/>
    <lineage>
        <taxon>Eukaryota</taxon>
        <taxon>Fungi</taxon>
        <taxon>Dikarya</taxon>
        <taxon>Ascomycota</taxon>
        <taxon>Pezizomycotina</taxon>
        <taxon>Eurotiomycetes</taxon>
        <taxon>Eurotiomycetidae</taxon>
        <taxon>Onygenales</taxon>
        <taxon>Onygenales incertae sedis</taxon>
        <taxon>Polytolypa</taxon>
    </lineage>
</organism>
<feature type="domain" description="Major facilitator superfamily (MFS) profile" evidence="7">
    <location>
        <begin position="112"/>
        <end position="573"/>
    </location>
</feature>
<reference evidence="8 9" key="1">
    <citation type="submission" date="2017-10" db="EMBL/GenBank/DDBJ databases">
        <title>Comparative genomics in systemic dimorphic fungi from Ajellomycetaceae.</title>
        <authorList>
            <person name="Munoz J.F."/>
            <person name="Mcewen J.G."/>
            <person name="Clay O.K."/>
            <person name="Cuomo C.A."/>
        </authorList>
    </citation>
    <scope>NUCLEOTIDE SEQUENCE [LARGE SCALE GENOMIC DNA]</scope>
    <source>
        <strain evidence="8 9">UAMH7299</strain>
    </source>
</reference>
<dbReference type="InterPro" id="IPR036259">
    <property type="entry name" value="MFS_trans_sf"/>
</dbReference>
<dbReference type="FunFam" id="1.20.1250.20:FF:000247">
    <property type="entry name" value="MFS general substrate transporter"/>
    <property type="match status" value="1"/>
</dbReference>
<keyword evidence="4 6" id="KW-1133">Transmembrane helix</keyword>
<evidence type="ECO:0000256" key="6">
    <source>
        <dbReference type="SAM" id="Phobius"/>
    </source>
</evidence>
<evidence type="ECO:0000256" key="4">
    <source>
        <dbReference type="ARBA" id="ARBA00022989"/>
    </source>
</evidence>
<dbReference type="EMBL" id="PDNA01000132">
    <property type="protein sequence ID" value="PGH11447.1"/>
    <property type="molecule type" value="Genomic_DNA"/>
</dbReference>
<evidence type="ECO:0000256" key="3">
    <source>
        <dbReference type="ARBA" id="ARBA00022692"/>
    </source>
</evidence>
<dbReference type="Pfam" id="PF07690">
    <property type="entry name" value="MFS_1"/>
    <property type="match status" value="1"/>
</dbReference>
<gene>
    <name evidence="8" type="ORF">AJ80_07127</name>
</gene>
<accession>A0A2B7XSJ1</accession>
<dbReference type="PROSITE" id="PS50850">
    <property type="entry name" value="MFS"/>
    <property type="match status" value="1"/>
</dbReference>
<protein>
    <recommendedName>
        <fullName evidence="7">Major facilitator superfamily (MFS) profile domain-containing protein</fullName>
    </recommendedName>
</protein>
<evidence type="ECO:0000313" key="9">
    <source>
        <dbReference type="Proteomes" id="UP000224634"/>
    </source>
</evidence>
<feature type="transmembrane region" description="Helical" evidence="6">
    <location>
        <begin position="514"/>
        <end position="535"/>
    </location>
</feature>
<evidence type="ECO:0000256" key="2">
    <source>
        <dbReference type="ARBA" id="ARBA00022448"/>
    </source>
</evidence>
<keyword evidence="2" id="KW-0813">Transport</keyword>
<sequence>MTTVFPHTADDEPSKRGLLTLEPYSASDTRTRSTDYLLGETVKVRRRFWFQRSVTTHDPDAIATEPSVYDDPEIAKQFKPRDDWENLHRFDPSARWTWREENKTVRKIDLKIMVWACLMFMALELDRSNLQQALTDNFLDDLSLTTDDYNFGVTVFRLSFLCAELPSQLVSKWIGPDRWIPAQMVLWSAVASAQYGISGRTSFLVCRVLLGALQGGFIPDMVLYLSYFYKHHELTIRLGVWWTAMSIADILAGFLAFGILHMRAHTGIAGWRWLFLIEGLLTMVFGVLSFGLMPPSPTQTANWFRGKTGWFTEREEVIMVNRIIRDDPSKGSMHNRQAITPKLLWQSLKDYDLWPIYILGLTFHTPMVTPQLYFTLTLRRLGFDTFKTNLITIPSGVLHIITMMSLTYAAEFLGSLSFIAVVGQFWALPFLIVLNLVDINEINKWAAWAIMTLLLSYPSAHAIQVGWNSRNSNSVRSRTVSAALYNMFVQTSSIISANIYREADAPRYKIGNRVLVSLSVTNILLYVLAKVYYVLRNKDKERKWNGMTQEEQLEYVKSTTDQGNKRLDFRFAH</sequence>
<comment type="subcellular location">
    <subcellularLocation>
        <location evidence="1">Membrane</location>
        <topology evidence="1">Multi-pass membrane protein</topology>
    </subcellularLocation>
</comment>
<dbReference type="InterPro" id="IPR011701">
    <property type="entry name" value="MFS"/>
</dbReference>
<feature type="transmembrane region" description="Helical" evidence="6">
    <location>
        <begin position="204"/>
        <end position="227"/>
    </location>
</feature>
<feature type="transmembrane region" description="Helical" evidence="6">
    <location>
        <begin position="354"/>
        <end position="378"/>
    </location>
</feature>
<name>A0A2B7XSJ1_POLH7</name>
<keyword evidence="5 6" id="KW-0472">Membrane</keyword>
<dbReference type="Gene3D" id="1.20.1250.20">
    <property type="entry name" value="MFS general substrate transporter like domains"/>
    <property type="match status" value="1"/>
</dbReference>
<proteinExistence type="predicted"/>
<feature type="transmembrane region" description="Helical" evidence="6">
    <location>
        <begin position="273"/>
        <end position="293"/>
    </location>
</feature>
<evidence type="ECO:0000313" key="8">
    <source>
        <dbReference type="EMBL" id="PGH11447.1"/>
    </source>
</evidence>
<evidence type="ECO:0000259" key="7">
    <source>
        <dbReference type="PROSITE" id="PS50850"/>
    </source>
</evidence>
<dbReference type="SUPFAM" id="SSF103473">
    <property type="entry name" value="MFS general substrate transporter"/>
    <property type="match status" value="1"/>
</dbReference>
<dbReference type="GO" id="GO:0016020">
    <property type="term" value="C:membrane"/>
    <property type="evidence" value="ECO:0007669"/>
    <property type="project" value="UniProtKB-SubCell"/>
</dbReference>
<dbReference type="PANTHER" id="PTHR43791">
    <property type="entry name" value="PERMEASE-RELATED"/>
    <property type="match status" value="1"/>
</dbReference>
<evidence type="ECO:0000256" key="5">
    <source>
        <dbReference type="ARBA" id="ARBA00023136"/>
    </source>
</evidence>
<dbReference type="STRING" id="1447883.A0A2B7XSJ1"/>
<keyword evidence="3 6" id="KW-0812">Transmembrane</keyword>
<feature type="transmembrane region" description="Helical" evidence="6">
    <location>
        <begin position="390"/>
        <end position="410"/>
    </location>
</feature>
<dbReference type="InterPro" id="IPR020846">
    <property type="entry name" value="MFS_dom"/>
</dbReference>
<dbReference type="FunFam" id="1.20.1250.20:FF:000106">
    <property type="entry name" value="MFS transporter, putative"/>
    <property type="match status" value="1"/>
</dbReference>
<comment type="caution">
    <text evidence="8">The sequence shown here is derived from an EMBL/GenBank/DDBJ whole genome shotgun (WGS) entry which is preliminary data.</text>
</comment>